<feature type="compositionally biased region" description="Low complexity" evidence="1">
    <location>
        <begin position="1"/>
        <end position="14"/>
    </location>
</feature>
<gene>
    <name evidence="2" type="ORF">D9619_009639</name>
</gene>
<dbReference type="OrthoDB" id="2885124at2759"/>
<accession>A0A8H5BLC6</accession>
<dbReference type="AlphaFoldDB" id="A0A8H5BLC6"/>
<protein>
    <submittedName>
        <fullName evidence="2">Uncharacterized protein</fullName>
    </submittedName>
</protein>
<keyword evidence="3" id="KW-1185">Reference proteome</keyword>
<organism evidence="2 3">
    <name type="scientific">Psilocybe cf. subviscida</name>
    <dbReference type="NCBI Taxonomy" id="2480587"/>
    <lineage>
        <taxon>Eukaryota</taxon>
        <taxon>Fungi</taxon>
        <taxon>Dikarya</taxon>
        <taxon>Basidiomycota</taxon>
        <taxon>Agaricomycotina</taxon>
        <taxon>Agaricomycetes</taxon>
        <taxon>Agaricomycetidae</taxon>
        <taxon>Agaricales</taxon>
        <taxon>Agaricineae</taxon>
        <taxon>Strophariaceae</taxon>
        <taxon>Psilocybe</taxon>
    </lineage>
</organism>
<dbReference type="Proteomes" id="UP000567179">
    <property type="component" value="Unassembled WGS sequence"/>
</dbReference>
<feature type="region of interest" description="Disordered" evidence="1">
    <location>
        <begin position="141"/>
        <end position="161"/>
    </location>
</feature>
<reference evidence="2 3" key="1">
    <citation type="journal article" date="2020" name="ISME J.">
        <title>Uncovering the hidden diversity of litter-decomposition mechanisms in mushroom-forming fungi.</title>
        <authorList>
            <person name="Floudas D."/>
            <person name="Bentzer J."/>
            <person name="Ahren D."/>
            <person name="Johansson T."/>
            <person name="Persson P."/>
            <person name="Tunlid A."/>
        </authorList>
    </citation>
    <scope>NUCLEOTIDE SEQUENCE [LARGE SCALE GENOMIC DNA]</scope>
    <source>
        <strain evidence="2 3">CBS 101986</strain>
    </source>
</reference>
<feature type="region of interest" description="Disordered" evidence="1">
    <location>
        <begin position="1"/>
        <end position="22"/>
    </location>
</feature>
<evidence type="ECO:0000313" key="3">
    <source>
        <dbReference type="Proteomes" id="UP000567179"/>
    </source>
</evidence>
<dbReference type="EMBL" id="JAACJJ010000015">
    <property type="protein sequence ID" value="KAF5325365.1"/>
    <property type="molecule type" value="Genomic_DNA"/>
</dbReference>
<comment type="caution">
    <text evidence="2">The sequence shown here is derived from an EMBL/GenBank/DDBJ whole genome shotgun (WGS) entry which is preliminary data.</text>
</comment>
<sequence>MTSSYVSTSPPTSSKASDACSRRTKAPFGGYAKELVPDFGYAPSTLVRLFFLVPADSDSTLQNRVTITICMYYNDYMHATRQLSRLRPSTISGLIAAVPFYNLTVSLPTLPRSLLSYLTPTQPPPPLPLARRTLSPAHKIPDNTAPRTHGTISGGALSQVSPHLQDASETKSLWTGLFLQESKAKSNTPRSVRLELPMSVFCSSEVEHILLRWKSSRSAWRRGKVQMRNIVHRPIAHAMVHLLKGSSICEAINIAAPVFSSLALGDGTTAAVMSDQEIDGSPVLAARVAALYSVAKKITPPRPKWNRAAKLASFPLPSGSQNPCERSVTSLDNESASYISYALAPHAAVFLTVIDWSKPDERSTSYPRRYVAGPTAKDAKKQGILVRNSLIFTRYRNALILISYAHSQETNAFPHRDCADGKRMWQGCAGLFADQASAPFLCTTSTRIAIQCHREIMGIIMKHDQTEGIEVVQLTSLPSPNLLDQSHLRYHHAISYPDRTDAPAVALSFCWPDKKGDDVSVPFTAQHKILPQSALHRTALCGEHYFRVLFDGENTNAIRSNRLSTPSVCSYNRKVKPVLVLISYSSL</sequence>
<evidence type="ECO:0000313" key="2">
    <source>
        <dbReference type="EMBL" id="KAF5325365.1"/>
    </source>
</evidence>
<proteinExistence type="predicted"/>
<evidence type="ECO:0000256" key="1">
    <source>
        <dbReference type="SAM" id="MobiDB-lite"/>
    </source>
</evidence>
<name>A0A8H5BLC6_9AGAR</name>